<organism evidence="1">
    <name type="scientific">Arundo donax</name>
    <name type="common">Giant reed</name>
    <name type="synonym">Donax arundinaceus</name>
    <dbReference type="NCBI Taxonomy" id="35708"/>
    <lineage>
        <taxon>Eukaryota</taxon>
        <taxon>Viridiplantae</taxon>
        <taxon>Streptophyta</taxon>
        <taxon>Embryophyta</taxon>
        <taxon>Tracheophyta</taxon>
        <taxon>Spermatophyta</taxon>
        <taxon>Magnoliopsida</taxon>
        <taxon>Liliopsida</taxon>
        <taxon>Poales</taxon>
        <taxon>Poaceae</taxon>
        <taxon>PACMAD clade</taxon>
        <taxon>Arundinoideae</taxon>
        <taxon>Arundineae</taxon>
        <taxon>Arundo</taxon>
    </lineage>
</organism>
<reference evidence="1" key="2">
    <citation type="journal article" date="2015" name="Data Brief">
        <title>Shoot transcriptome of the giant reed, Arundo donax.</title>
        <authorList>
            <person name="Barrero R.A."/>
            <person name="Guerrero F.D."/>
            <person name="Moolhuijzen P."/>
            <person name="Goolsby J.A."/>
            <person name="Tidwell J."/>
            <person name="Bellgard S.E."/>
            <person name="Bellgard M.I."/>
        </authorList>
    </citation>
    <scope>NUCLEOTIDE SEQUENCE</scope>
    <source>
        <tissue evidence="1">Shoot tissue taken approximately 20 cm above the soil surface</tissue>
    </source>
</reference>
<sequence>MYYAHRDRLINVSVDKLNAYIRRGRTRIEK</sequence>
<protein>
    <submittedName>
        <fullName evidence="1">Uncharacterized protein</fullName>
    </submittedName>
</protein>
<reference evidence="1" key="1">
    <citation type="submission" date="2014-09" db="EMBL/GenBank/DDBJ databases">
        <authorList>
            <person name="Magalhaes I.L.F."/>
            <person name="Oliveira U."/>
            <person name="Santos F.R."/>
            <person name="Vidigal T.H.D.A."/>
            <person name="Brescovit A.D."/>
            <person name="Santos A.J."/>
        </authorList>
    </citation>
    <scope>NUCLEOTIDE SEQUENCE</scope>
    <source>
        <tissue evidence="1">Shoot tissue taken approximately 20 cm above the soil surface</tissue>
    </source>
</reference>
<proteinExistence type="predicted"/>
<evidence type="ECO:0000313" key="1">
    <source>
        <dbReference type="EMBL" id="JAD60870.1"/>
    </source>
</evidence>
<dbReference type="EMBL" id="GBRH01237025">
    <property type="protein sequence ID" value="JAD60870.1"/>
    <property type="molecule type" value="Transcribed_RNA"/>
</dbReference>
<dbReference type="AlphaFoldDB" id="A0A0A9BI15"/>
<accession>A0A0A9BI15</accession>
<name>A0A0A9BI15_ARUDO</name>